<evidence type="ECO:0000313" key="2">
    <source>
        <dbReference type="EMBL" id="RNA45072.1"/>
    </source>
</evidence>
<organism evidence="2 3">
    <name type="scientific">Brachionus plicatilis</name>
    <name type="common">Marine rotifer</name>
    <name type="synonym">Brachionus muelleri</name>
    <dbReference type="NCBI Taxonomy" id="10195"/>
    <lineage>
        <taxon>Eukaryota</taxon>
        <taxon>Metazoa</taxon>
        <taxon>Spiralia</taxon>
        <taxon>Gnathifera</taxon>
        <taxon>Rotifera</taxon>
        <taxon>Eurotatoria</taxon>
        <taxon>Monogononta</taxon>
        <taxon>Pseudotrocha</taxon>
        <taxon>Ploima</taxon>
        <taxon>Brachionidae</taxon>
        <taxon>Brachionus</taxon>
    </lineage>
</organism>
<dbReference type="AlphaFoldDB" id="A0A3M7TAF9"/>
<feature type="transmembrane region" description="Helical" evidence="1">
    <location>
        <begin position="53"/>
        <end position="71"/>
    </location>
</feature>
<dbReference type="Proteomes" id="UP000276133">
    <property type="component" value="Unassembled WGS sequence"/>
</dbReference>
<keyword evidence="3" id="KW-1185">Reference proteome</keyword>
<protein>
    <submittedName>
        <fullName evidence="2">Uncharacterized protein</fullName>
    </submittedName>
</protein>
<sequence>MLNNRWFLFVGVGKLLSLSLNSILSSVQFRILIKFIKKKLFIQICNPNMYRQMYPFCILGYILHINMYRRIHIEEPKIF</sequence>
<keyword evidence="1" id="KW-1133">Transmembrane helix</keyword>
<evidence type="ECO:0000256" key="1">
    <source>
        <dbReference type="SAM" id="Phobius"/>
    </source>
</evidence>
<proteinExistence type="predicted"/>
<gene>
    <name evidence="2" type="ORF">BpHYR1_034432</name>
</gene>
<keyword evidence="1" id="KW-0472">Membrane</keyword>
<reference evidence="2 3" key="1">
    <citation type="journal article" date="2018" name="Sci. Rep.">
        <title>Genomic signatures of local adaptation to the degree of environmental predictability in rotifers.</title>
        <authorList>
            <person name="Franch-Gras L."/>
            <person name="Hahn C."/>
            <person name="Garcia-Roger E.M."/>
            <person name="Carmona M.J."/>
            <person name="Serra M."/>
            <person name="Gomez A."/>
        </authorList>
    </citation>
    <scope>NUCLEOTIDE SEQUENCE [LARGE SCALE GENOMIC DNA]</scope>
    <source>
        <strain evidence="2">HYR1</strain>
    </source>
</reference>
<name>A0A3M7TAF9_BRAPC</name>
<comment type="caution">
    <text evidence="2">The sequence shown here is derived from an EMBL/GenBank/DDBJ whole genome shotgun (WGS) entry which is preliminary data.</text>
</comment>
<accession>A0A3M7TAF9</accession>
<evidence type="ECO:0000313" key="3">
    <source>
        <dbReference type="Proteomes" id="UP000276133"/>
    </source>
</evidence>
<feature type="transmembrane region" description="Helical" evidence="1">
    <location>
        <begin position="6"/>
        <end position="32"/>
    </location>
</feature>
<keyword evidence="1" id="KW-0812">Transmembrane</keyword>
<dbReference type="EMBL" id="REGN01000033">
    <property type="protein sequence ID" value="RNA45072.1"/>
    <property type="molecule type" value="Genomic_DNA"/>
</dbReference>